<dbReference type="Pfam" id="PF00196">
    <property type="entry name" value="GerE"/>
    <property type="match status" value="1"/>
</dbReference>
<feature type="domain" description="HTH luxR-type" evidence="3">
    <location>
        <begin position="142"/>
        <end position="207"/>
    </location>
</feature>
<dbReference type="Proteomes" id="UP000198281">
    <property type="component" value="Unassembled WGS sequence"/>
</dbReference>
<sequence>MGHHLCLIGSNDISREGLSHILRSEGFDIIGSFQDVRDIKDLDPDAPFLALIDYPEPEHQVAALDKMLALAPSARVIVLAECFDRKTAAQLFRCGVHGYITKSMKCVPLIAALRLAATGERIVPAGLLELLDRPAGAPVAEHDLEDARLSPRELDVLCCLLAGHSNKMIGRRLGVCEATVKVHVKAILRKLNVHNRTQAAIWASSRGLAGPDAEEDGPASAEWERITMPSQASVLSRGVITPQRSTAAIGLGMGI</sequence>
<organism evidence="5 6">
    <name type="scientific">Edaphosphingomonas laterariae</name>
    <dbReference type="NCBI Taxonomy" id="861865"/>
    <lineage>
        <taxon>Bacteria</taxon>
        <taxon>Pseudomonadati</taxon>
        <taxon>Pseudomonadota</taxon>
        <taxon>Alphaproteobacteria</taxon>
        <taxon>Sphingomonadales</taxon>
        <taxon>Rhizorhabdaceae</taxon>
        <taxon>Edaphosphingomonas</taxon>
    </lineage>
</organism>
<dbReference type="InterPro" id="IPR016032">
    <property type="entry name" value="Sig_transdc_resp-reg_C-effctor"/>
</dbReference>
<dbReference type="Gene3D" id="3.40.50.2300">
    <property type="match status" value="1"/>
</dbReference>
<dbReference type="GO" id="GO:0003677">
    <property type="term" value="F:DNA binding"/>
    <property type="evidence" value="ECO:0007669"/>
    <property type="project" value="UniProtKB-KW"/>
</dbReference>
<feature type="modified residue" description="4-aspartylphosphate" evidence="2">
    <location>
        <position position="53"/>
    </location>
</feature>
<dbReference type="SMART" id="SM00421">
    <property type="entry name" value="HTH_LUXR"/>
    <property type="match status" value="1"/>
</dbReference>
<dbReference type="InterPro" id="IPR039420">
    <property type="entry name" value="WalR-like"/>
</dbReference>
<dbReference type="PANTHER" id="PTHR43214:SF42">
    <property type="entry name" value="TRANSCRIPTIONAL REGULATORY PROTEIN DESR"/>
    <property type="match status" value="1"/>
</dbReference>
<dbReference type="SUPFAM" id="SSF52172">
    <property type="entry name" value="CheY-like"/>
    <property type="match status" value="1"/>
</dbReference>
<dbReference type="OrthoDB" id="9814495at2"/>
<reference evidence="6" key="1">
    <citation type="submission" date="2017-06" db="EMBL/GenBank/DDBJ databases">
        <authorList>
            <person name="Varghese N."/>
            <person name="Submissions S."/>
        </authorList>
    </citation>
    <scope>NUCLEOTIDE SEQUENCE [LARGE SCALE GENOMIC DNA]</scope>
    <source>
        <strain evidence="6">LNB2</strain>
    </source>
</reference>
<dbReference type="PROSITE" id="PS50110">
    <property type="entry name" value="RESPONSE_REGULATORY"/>
    <property type="match status" value="1"/>
</dbReference>
<dbReference type="SUPFAM" id="SSF46894">
    <property type="entry name" value="C-terminal effector domain of the bipartite response regulators"/>
    <property type="match status" value="1"/>
</dbReference>
<evidence type="ECO:0000313" key="5">
    <source>
        <dbReference type="EMBL" id="SNS94452.1"/>
    </source>
</evidence>
<keyword evidence="6" id="KW-1185">Reference proteome</keyword>
<dbReference type="InterPro" id="IPR000792">
    <property type="entry name" value="Tscrpt_reg_LuxR_C"/>
</dbReference>
<evidence type="ECO:0000256" key="1">
    <source>
        <dbReference type="ARBA" id="ARBA00023125"/>
    </source>
</evidence>
<dbReference type="CDD" id="cd06170">
    <property type="entry name" value="LuxR_C_like"/>
    <property type="match status" value="1"/>
</dbReference>
<dbReference type="InterPro" id="IPR011006">
    <property type="entry name" value="CheY-like_superfamily"/>
</dbReference>
<evidence type="ECO:0000256" key="2">
    <source>
        <dbReference type="PROSITE-ProRule" id="PRU00169"/>
    </source>
</evidence>
<evidence type="ECO:0000313" key="6">
    <source>
        <dbReference type="Proteomes" id="UP000198281"/>
    </source>
</evidence>
<dbReference type="InterPro" id="IPR001789">
    <property type="entry name" value="Sig_transdc_resp-reg_receiver"/>
</dbReference>
<keyword evidence="1" id="KW-0238">DNA-binding</keyword>
<dbReference type="PROSITE" id="PS50043">
    <property type="entry name" value="HTH_LUXR_2"/>
    <property type="match status" value="1"/>
</dbReference>
<dbReference type="EMBL" id="FZOS01000025">
    <property type="protein sequence ID" value="SNS94452.1"/>
    <property type="molecule type" value="Genomic_DNA"/>
</dbReference>
<protein>
    <submittedName>
        <fullName evidence="5">Two component transcriptional regulator, LuxR family</fullName>
    </submittedName>
</protein>
<feature type="domain" description="Response regulatory" evidence="4">
    <location>
        <begin position="4"/>
        <end position="117"/>
    </location>
</feature>
<dbReference type="GO" id="GO:0006355">
    <property type="term" value="P:regulation of DNA-templated transcription"/>
    <property type="evidence" value="ECO:0007669"/>
    <property type="project" value="InterPro"/>
</dbReference>
<keyword evidence="2" id="KW-0597">Phosphoprotein</keyword>
<dbReference type="AlphaFoldDB" id="A0A239IM32"/>
<gene>
    <name evidence="5" type="ORF">SAMN06295912_12542</name>
</gene>
<name>A0A239IM32_9SPHN</name>
<proteinExistence type="predicted"/>
<dbReference type="PANTHER" id="PTHR43214">
    <property type="entry name" value="TWO-COMPONENT RESPONSE REGULATOR"/>
    <property type="match status" value="1"/>
</dbReference>
<evidence type="ECO:0000259" key="3">
    <source>
        <dbReference type="PROSITE" id="PS50043"/>
    </source>
</evidence>
<dbReference type="PROSITE" id="PS00622">
    <property type="entry name" value="HTH_LUXR_1"/>
    <property type="match status" value="1"/>
</dbReference>
<dbReference type="PRINTS" id="PR00038">
    <property type="entry name" value="HTHLUXR"/>
</dbReference>
<dbReference type="GO" id="GO:0000160">
    <property type="term" value="P:phosphorelay signal transduction system"/>
    <property type="evidence" value="ECO:0007669"/>
    <property type="project" value="InterPro"/>
</dbReference>
<accession>A0A239IM32</accession>
<evidence type="ECO:0000259" key="4">
    <source>
        <dbReference type="PROSITE" id="PS50110"/>
    </source>
</evidence>